<evidence type="ECO:0000256" key="2">
    <source>
        <dbReference type="ARBA" id="ARBA00004496"/>
    </source>
</evidence>
<evidence type="ECO:0000256" key="4">
    <source>
        <dbReference type="ARBA" id="ARBA00012392"/>
    </source>
</evidence>
<protein>
    <recommendedName>
        <fullName evidence="21">Bifunctional coenzyme A synthase</fullName>
        <ecNumber evidence="20">2.7.1.24</ecNumber>
        <ecNumber evidence="4">2.7.7.3</ecNumber>
    </recommendedName>
</protein>
<dbReference type="GO" id="GO:0005759">
    <property type="term" value="C:mitochondrial matrix"/>
    <property type="evidence" value="ECO:0007669"/>
    <property type="project" value="UniProtKB-SubCell"/>
</dbReference>
<dbReference type="GO" id="GO:0004140">
    <property type="term" value="F:dephospho-CoA kinase activity"/>
    <property type="evidence" value="ECO:0007669"/>
    <property type="project" value="UniProtKB-EC"/>
</dbReference>
<evidence type="ECO:0000256" key="14">
    <source>
        <dbReference type="ARBA" id="ARBA00051310"/>
    </source>
</evidence>
<dbReference type="EC" id="2.7.7.3" evidence="4"/>
<dbReference type="CTD" id="38647"/>
<comment type="pathway">
    <text evidence="17">Cofactor biosynthesis; coenzyme A biosynthesis; CoA from (R)-pantothenate: step 4/5.</text>
</comment>
<organism evidence="23 24">
    <name type="scientific">Fopius arisanus</name>
    <dbReference type="NCBI Taxonomy" id="64838"/>
    <lineage>
        <taxon>Eukaryota</taxon>
        <taxon>Metazoa</taxon>
        <taxon>Ecdysozoa</taxon>
        <taxon>Arthropoda</taxon>
        <taxon>Hexapoda</taxon>
        <taxon>Insecta</taxon>
        <taxon>Pterygota</taxon>
        <taxon>Neoptera</taxon>
        <taxon>Endopterygota</taxon>
        <taxon>Hymenoptera</taxon>
        <taxon>Apocrita</taxon>
        <taxon>Ichneumonoidea</taxon>
        <taxon>Braconidae</taxon>
        <taxon>Opiinae</taxon>
        <taxon>Fopius</taxon>
    </lineage>
</organism>
<dbReference type="CDD" id="cd02164">
    <property type="entry name" value="PPAT_CoAS"/>
    <property type="match status" value="1"/>
</dbReference>
<dbReference type="HAMAP" id="MF_00376">
    <property type="entry name" value="Dephospho_CoA_kinase"/>
    <property type="match status" value="1"/>
</dbReference>
<keyword evidence="23" id="KW-1185">Reference proteome</keyword>
<dbReference type="NCBIfam" id="TIGR00125">
    <property type="entry name" value="cyt_tran_rel"/>
    <property type="match status" value="1"/>
</dbReference>
<evidence type="ECO:0000256" key="6">
    <source>
        <dbReference type="ARBA" id="ARBA00022553"/>
    </source>
</evidence>
<evidence type="ECO:0000256" key="15">
    <source>
        <dbReference type="ARBA" id="ARBA00051912"/>
    </source>
</evidence>
<reference evidence="24" key="1">
    <citation type="submission" date="2025-08" db="UniProtKB">
        <authorList>
            <consortium name="RefSeq"/>
        </authorList>
    </citation>
    <scope>IDENTIFICATION</scope>
    <source>
        <strain evidence="24">USDA-PBARC FA_bdor</strain>
        <tissue evidence="24">Whole organism</tissue>
    </source>
</reference>
<keyword evidence="6" id="KW-0597">Phosphoprotein</keyword>
<dbReference type="OrthoDB" id="330671at2759"/>
<dbReference type="KEGG" id="fas:105270006"/>
<dbReference type="NCBIfam" id="NF001985">
    <property type="entry name" value="PRK00777.1"/>
    <property type="match status" value="1"/>
</dbReference>
<dbReference type="Gene3D" id="3.40.50.620">
    <property type="entry name" value="HUPs"/>
    <property type="match status" value="1"/>
</dbReference>
<dbReference type="Pfam" id="PF01121">
    <property type="entry name" value="CoaE"/>
    <property type="match status" value="1"/>
</dbReference>
<dbReference type="EC" id="2.7.1.24" evidence="20"/>
<dbReference type="NCBIfam" id="TIGR00152">
    <property type="entry name" value="dephospho-CoA kinase"/>
    <property type="match status" value="1"/>
</dbReference>
<evidence type="ECO:0000256" key="20">
    <source>
        <dbReference type="ARBA" id="ARBA00066359"/>
    </source>
</evidence>
<keyword evidence="12" id="KW-0496">Mitochondrion</keyword>
<dbReference type="GO" id="GO:0015937">
    <property type="term" value="P:coenzyme A biosynthetic process"/>
    <property type="evidence" value="ECO:0007669"/>
    <property type="project" value="InterPro"/>
</dbReference>
<proteinExistence type="inferred from homology"/>
<dbReference type="Gene3D" id="3.40.50.300">
    <property type="entry name" value="P-loop containing nucleotide triphosphate hydrolases"/>
    <property type="match status" value="1"/>
</dbReference>
<keyword evidence="9" id="KW-0547">Nucleotide-binding</keyword>
<dbReference type="InterPro" id="IPR027417">
    <property type="entry name" value="P-loop_NTPase"/>
</dbReference>
<comment type="catalytic activity">
    <reaction evidence="15">
        <text>3'-dephospho-CoA + ATP = ADP + CoA + H(+)</text>
        <dbReference type="Rhea" id="RHEA:18245"/>
        <dbReference type="ChEBI" id="CHEBI:15378"/>
        <dbReference type="ChEBI" id="CHEBI:30616"/>
        <dbReference type="ChEBI" id="CHEBI:57287"/>
        <dbReference type="ChEBI" id="CHEBI:57328"/>
        <dbReference type="ChEBI" id="CHEBI:456216"/>
        <dbReference type="EC" id="2.7.1.24"/>
    </reaction>
    <physiologicalReaction direction="left-to-right" evidence="15">
        <dbReference type="Rhea" id="RHEA:18246"/>
    </physiologicalReaction>
</comment>
<comment type="similarity">
    <text evidence="19">In the central section; belongs to the eukaryotic CoaD family.</text>
</comment>
<comment type="subcellular location">
    <subcellularLocation>
        <location evidence="2">Cytoplasm</location>
    </subcellularLocation>
    <subcellularLocation>
        <location evidence="1">Mitochondrion matrix</location>
    </subcellularLocation>
</comment>
<dbReference type="AlphaFoldDB" id="A0A9R1TEP4"/>
<evidence type="ECO:0000256" key="3">
    <source>
        <dbReference type="ARBA" id="ARBA00011245"/>
    </source>
</evidence>
<evidence type="ECO:0000256" key="12">
    <source>
        <dbReference type="ARBA" id="ARBA00023128"/>
    </source>
</evidence>
<sequence length="512" mass="57618">MTSTGLLVLTSPSRVRKVLPVIQHHVLQTLYIQYSPGKRVQCQMMTNSRVITSIYALATSFLERVDVRVLISRANQGFIATRRPVELVIFDGNPRVDPQTFVEKFLRNRSRSCRWISLDTDGDETLGEGEKNPLGGGEELEKVWDRVVLGGTFDRLHNGHKILLSEAVLRCREKLTVGVTDETMIQGKILWELIEPCEKRIEAVKEFLQDIDDSISYDVVPISDIYGPTRSEENLDLIVVSEETKRGGQKVNELRGEKGLRILDVHVVQLAEDGGHSDHEEAKISSSNQRIRLLGTRLKEPNLLGKSLKPYIIGLTGGIASGKSSVAEKLQALGAGVVHCDKLAHDLYEPGRAGFQRVVELFGEGILDGERRIDRKKLGKIVFNDKEQLDRLNRAVWPAILEAAVDEIQKLHVQGYEIIVMEAAVLIQARWQSVCHEIWTCIVPHSEAVKRMMERNNLTELEAEARINVQPSNIEQVEAATVVFSTLWSHQVTLEQVNRAWKAVNHFLSQKS</sequence>
<evidence type="ECO:0000256" key="19">
    <source>
        <dbReference type="ARBA" id="ARBA00061673"/>
    </source>
</evidence>
<comment type="pathway">
    <text evidence="18">Cofactor biosynthesis; coenzyme A biosynthesis; CoA from (R)-pantothenate: step 5/5.</text>
</comment>
<dbReference type="GO" id="GO:0005524">
    <property type="term" value="F:ATP binding"/>
    <property type="evidence" value="ECO:0007669"/>
    <property type="project" value="UniProtKB-KW"/>
</dbReference>
<evidence type="ECO:0000256" key="16">
    <source>
        <dbReference type="ARBA" id="ARBA00059677"/>
    </source>
</evidence>
<comment type="catalytic activity">
    <reaction evidence="14">
        <text>(R)-4'-phosphopantetheine + ATP + H(+) = 3'-dephospho-CoA + diphosphate</text>
        <dbReference type="Rhea" id="RHEA:19801"/>
        <dbReference type="ChEBI" id="CHEBI:15378"/>
        <dbReference type="ChEBI" id="CHEBI:30616"/>
        <dbReference type="ChEBI" id="CHEBI:33019"/>
        <dbReference type="ChEBI" id="CHEBI:57328"/>
        <dbReference type="ChEBI" id="CHEBI:61723"/>
        <dbReference type="EC" id="2.7.7.3"/>
    </reaction>
    <physiologicalReaction direction="left-to-right" evidence="14">
        <dbReference type="Rhea" id="RHEA:19802"/>
    </physiologicalReaction>
</comment>
<dbReference type="PANTHER" id="PTHR10695:SF46">
    <property type="entry name" value="BIFUNCTIONAL COENZYME A SYNTHASE-RELATED"/>
    <property type="match status" value="1"/>
</dbReference>
<dbReference type="InterPro" id="IPR014729">
    <property type="entry name" value="Rossmann-like_a/b/a_fold"/>
</dbReference>
<dbReference type="Proteomes" id="UP000694866">
    <property type="component" value="Unplaced"/>
</dbReference>
<comment type="function">
    <text evidence="16">Bifunctional enzyme that catalyzes the fourth and fifth sequential steps of CoA biosynthetic pathway. The fourth reaction is catalyzed by the phosphopantetheine adenylyltransferase, coded by the coaD domain; the fifth reaction is catalyzed by the dephospho-CoA kinase, coded by the coaE domain. May act as a point of CoA biosynthesis regulation.</text>
</comment>
<comment type="subunit">
    <text evidence="3">Monomer.</text>
</comment>
<dbReference type="InterPro" id="IPR001977">
    <property type="entry name" value="Depp_CoAkinase"/>
</dbReference>
<dbReference type="InterPro" id="IPR004821">
    <property type="entry name" value="Cyt_trans-like"/>
</dbReference>
<evidence type="ECO:0000256" key="21">
    <source>
        <dbReference type="ARBA" id="ARBA00067394"/>
    </source>
</evidence>
<evidence type="ECO:0000256" key="1">
    <source>
        <dbReference type="ARBA" id="ARBA00004305"/>
    </source>
</evidence>
<dbReference type="PANTHER" id="PTHR10695">
    <property type="entry name" value="DEPHOSPHO-COA KINASE-RELATED"/>
    <property type="match status" value="1"/>
</dbReference>
<keyword evidence="10" id="KW-0418">Kinase</keyword>
<evidence type="ECO:0000313" key="23">
    <source>
        <dbReference type="Proteomes" id="UP000694866"/>
    </source>
</evidence>
<feature type="domain" description="Cytidyltransferase-like" evidence="22">
    <location>
        <begin position="148"/>
        <end position="288"/>
    </location>
</feature>
<evidence type="ECO:0000313" key="24">
    <source>
        <dbReference type="RefSeq" id="XP_011308959.1"/>
    </source>
</evidence>
<gene>
    <name evidence="24" type="primary">Ppat-Dpck</name>
</gene>
<name>A0A9R1TEP4_9HYME</name>
<evidence type="ECO:0000256" key="9">
    <source>
        <dbReference type="ARBA" id="ARBA00022741"/>
    </source>
</evidence>
<dbReference type="GO" id="GO:0004595">
    <property type="term" value="F:pantetheine-phosphate adenylyltransferase activity"/>
    <property type="evidence" value="ECO:0007669"/>
    <property type="project" value="UniProtKB-EC"/>
</dbReference>
<dbReference type="FunFam" id="3.40.50.300:FF:000899">
    <property type="entry name" value="Bifunctional coenzyme A synthase"/>
    <property type="match status" value="1"/>
</dbReference>
<keyword evidence="13" id="KW-0511">Multifunctional enzyme</keyword>
<evidence type="ECO:0000256" key="11">
    <source>
        <dbReference type="ARBA" id="ARBA00022840"/>
    </source>
</evidence>
<evidence type="ECO:0000256" key="17">
    <source>
        <dbReference type="ARBA" id="ARBA00060565"/>
    </source>
</evidence>
<evidence type="ECO:0000256" key="8">
    <source>
        <dbReference type="ARBA" id="ARBA00022695"/>
    </source>
</evidence>
<evidence type="ECO:0000256" key="13">
    <source>
        <dbReference type="ARBA" id="ARBA00023268"/>
    </source>
</evidence>
<accession>A0A9R1TEP4</accession>
<evidence type="ECO:0000256" key="18">
    <source>
        <dbReference type="ARBA" id="ARBA00060696"/>
    </source>
</evidence>
<evidence type="ECO:0000256" key="5">
    <source>
        <dbReference type="ARBA" id="ARBA00022490"/>
    </source>
</evidence>
<evidence type="ECO:0000259" key="22">
    <source>
        <dbReference type="Pfam" id="PF01467"/>
    </source>
</evidence>
<dbReference type="Pfam" id="PF01467">
    <property type="entry name" value="CTP_transf_like"/>
    <property type="match status" value="1"/>
</dbReference>
<dbReference type="RefSeq" id="XP_011308959.1">
    <property type="nucleotide sequence ID" value="XM_011310657.1"/>
</dbReference>
<dbReference type="SUPFAM" id="SSF52374">
    <property type="entry name" value="Nucleotidylyl transferase"/>
    <property type="match status" value="1"/>
</dbReference>
<dbReference type="GeneID" id="105270006"/>
<dbReference type="PROSITE" id="PS51219">
    <property type="entry name" value="DPCK"/>
    <property type="match status" value="1"/>
</dbReference>
<evidence type="ECO:0000256" key="10">
    <source>
        <dbReference type="ARBA" id="ARBA00022777"/>
    </source>
</evidence>
<dbReference type="CDD" id="cd02022">
    <property type="entry name" value="DPCK"/>
    <property type="match status" value="1"/>
</dbReference>
<dbReference type="SUPFAM" id="SSF52540">
    <property type="entry name" value="P-loop containing nucleoside triphosphate hydrolases"/>
    <property type="match status" value="1"/>
</dbReference>
<keyword evidence="11" id="KW-0067">ATP-binding</keyword>
<keyword evidence="8" id="KW-0548">Nucleotidyltransferase</keyword>
<evidence type="ECO:0000256" key="7">
    <source>
        <dbReference type="ARBA" id="ARBA00022679"/>
    </source>
</evidence>
<keyword evidence="5" id="KW-0963">Cytoplasm</keyword>
<dbReference type="FunFam" id="3.40.50.620:FF:000089">
    <property type="entry name" value="Bifunctional coenzyme A synthase"/>
    <property type="match status" value="1"/>
</dbReference>
<keyword evidence="7" id="KW-0808">Transferase</keyword>